<gene>
    <name evidence="1" type="ORF">SDC9_80740</name>
</gene>
<proteinExistence type="predicted"/>
<reference evidence="1" key="1">
    <citation type="submission" date="2019-08" db="EMBL/GenBank/DDBJ databases">
        <authorList>
            <person name="Kucharzyk K."/>
            <person name="Murdoch R.W."/>
            <person name="Higgins S."/>
            <person name="Loffler F."/>
        </authorList>
    </citation>
    <scope>NUCLEOTIDE SEQUENCE</scope>
</reference>
<accession>A0A644Z1I1</accession>
<sequence length="85" mass="9393">MLGLDQLSRLVAIELHAVEFAQQVIGEFNIGLVDFINQQCHWLVGGKCLPEHTLDDVIADILDALAAFLVAQLAVTQTTYRVIFV</sequence>
<dbReference type="AlphaFoldDB" id="A0A644Z1I1"/>
<protein>
    <submittedName>
        <fullName evidence="1">Uncharacterized protein</fullName>
    </submittedName>
</protein>
<dbReference type="EMBL" id="VSSQ01006889">
    <property type="protein sequence ID" value="MPM34158.1"/>
    <property type="molecule type" value="Genomic_DNA"/>
</dbReference>
<name>A0A644Z1I1_9ZZZZ</name>
<comment type="caution">
    <text evidence="1">The sequence shown here is derived from an EMBL/GenBank/DDBJ whole genome shotgun (WGS) entry which is preliminary data.</text>
</comment>
<evidence type="ECO:0000313" key="1">
    <source>
        <dbReference type="EMBL" id="MPM34158.1"/>
    </source>
</evidence>
<organism evidence="1">
    <name type="scientific">bioreactor metagenome</name>
    <dbReference type="NCBI Taxonomy" id="1076179"/>
    <lineage>
        <taxon>unclassified sequences</taxon>
        <taxon>metagenomes</taxon>
        <taxon>ecological metagenomes</taxon>
    </lineage>
</organism>